<dbReference type="InterPro" id="IPR008271">
    <property type="entry name" value="Ser/Thr_kinase_AS"/>
</dbReference>
<comment type="catalytic activity">
    <reaction evidence="7">
        <text>L-threonyl-[protein] + ATP = O-phospho-L-threonyl-[protein] + ADP + H(+)</text>
        <dbReference type="Rhea" id="RHEA:46608"/>
        <dbReference type="Rhea" id="RHEA-COMP:11060"/>
        <dbReference type="Rhea" id="RHEA-COMP:11605"/>
        <dbReference type="ChEBI" id="CHEBI:15378"/>
        <dbReference type="ChEBI" id="CHEBI:30013"/>
        <dbReference type="ChEBI" id="CHEBI:30616"/>
        <dbReference type="ChEBI" id="CHEBI:61977"/>
        <dbReference type="ChEBI" id="CHEBI:456216"/>
        <dbReference type="EC" id="2.7.11.1"/>
    </reaction>
</comment>
<dbReference type="Proteomes" id="UP001470230">
    <property type="component" value="Unassembled WGS sequence"/>
</dbReference>
<comment type="similarity">
    <text evidence="10">Belongs to the protein kinase superfamily.</text>
</comment>
<dbReference type="PROSITE" id="PS00108">
    <property type="entry name" value="PROTEIN_KINASE_ST"/>
    <property type="match status" value="1"/>
</dbReference>
<evidence type="ECO:0000256" key="9">
    <source>
        <dbReference type="PROSITE-ProRule" id="PRU10141"/>
    </source>
</evidence>
<dbReference type="EC" id="2.7.11.1" evidence="1"/>
<keyword evidence="5" id="KW-0418">Kinase</keyword>
<organism evidence="13 14">
    <name type="scientific">Tritrichomonas musculus</name>
    <dbReference type="NCBI Taxonomy" id="1915356"/>
    <lineage>
        <taxon>Eukaryota</taxon>
        <taxon>Metamonada</taxon>
        <taxon>Parabasalia</taxon>
        <taxon>Tritrichomonadida</taxon>
        <taxon>Tritrichomonadidae</taxon>
        <taxon>Tritrichomonas</taxon>
    </lineage>
</organism>
<reference evidence="13 14" key="1">
    <citation type="submission" date="2024-04" db="EMBL/GenBank/DDBJ databases">
        <title>Tritrichomonas musculus Genome.</title>
        <authorList>
            <person name="Alves-Ferreira E."/>
            <person name="Grigg M."/>
            <person name="Lorenzi H."/>
            <person name="Galac M."/>
        </authorList>
    </citation>
    <scope>NUCLEOTIDE SEQUENCE [LARGE SCALE GENOMIC DNA]</scope>
    <source>
        <strain evidence="13 14">EAF2021</strain>
    </source>
</reference>
<sequence length="410" mass="47332">MNLRGFIDQKTLGRGTYGCVYKAIRLSDGKTYAVKVVNLRDLSHSEIEDSVNEIRLMASFTSPFIIRFFEAFCDNKRLCIVTEYAKLGDLAHLIQRRKVKGHHLREEIIWTYLLQLLEGLKALHSCGVVHRDLKSANILLAAPDLLKIADLGVSTVLLSTQLARTQIGTPLYIAPEVWKRCPYDQKSDMWSLGVLLYEMMTFSYPFTGRDQKELAARVCLGKYQIPKRYSVDLISVVRRLLQVDPELRPSCEELMNMQCIKERMSLIKSYINVENLPLQEKLLSIIKIPFNLRNVNLPLPTYNKKADIVKPIENRIQLKQGVPIRKSITDVSSPEMKMISDLDWWSPVRTSDQPLIRERGKISLPDEPRPMTHRPIYQKPQPQQRHCLAKPKQSADKQQNPRMKRILSIR</sequence>
<dbReference type="Pfam" id="PF00069">
    <property type="entry name" value="Pkinase"/>
    <property type="match status" value="1"/>
</dbReference>
<feature type="domain" description="Protein kinase" evidence="12">
    <location>
        <begin position="6"/>
        <end position="260"/>
    </location>
</feature>
<dbReference type="Gene3D" id="1.10.510.10">
    <property type="entry name" value="Transferase(Phosphotransferase) domain 1"/>
    <property type="match status" value="1"/>
</dbReference>
<dbReference type="InterPro" id="IPR011009">
    <property type="entry name" value="Kinase-like_dom_sf"/>
</dbReference>
<evidence type="ECO:0000313" key="14">
    <source>
        <dbReference type="Proteomes" id="UP001470230"/>
    </source>
</evidence>
<evidence type="ECO:0000313" key="13">
    <source>
        <dbReference type="EMBL" id="KAK8866361.1"/>
    </source>
</evidence>
<keyword evidence="6 9" id="KW-0067">ATP-binding</keyword>
<dbReference type="PANTHER" id="PTHR44899">
    <property type="entry name" value="CAMK FAMILY PROTEIN KINASE"/>
    <property type="match status" value="1"/>
</dbReference>
<dbReference type="PROSITE" id="PS00107">
    <property type="entry name" value="PROTEIN_KINASE_ATP"/>
    <property type="match status" value="1"/>
</dbReference>
<protein>
    <recommendedName>
        <fullName evidence="1">non-specific serine/threonine protein kinase</fullName>
        <ecNumber evidence="1">2.7.11.1</ecNumber>
    </recommendedName>
</protein>
<keyword evidence="4 9" id="KW-0547">Nucleotide-binding</keyword>
<keyword evidence="14" id="KW-1185">Reference proteome</keyword>
<keyword evidence="3" id="KW-0808">Transferase</keyword>
<comment type="caution">
    <text evidence="13">The sequence shown here is derived from an EMBL/GenBank/DDBJ whole genome shotgun (WGS) entry which is preliminary data.</text>
</comment>
<dbReference type="SUPFAM" id="SSF56112">
    <property type="entry name" value="Protein kinase-like (PK-like)"/>
    <property type="match status" value="1"/>
</dbReference>
<evidence type="ECO:0000256" key="8">
    <source>
        <dbReference type="ARBA" id="ARBA00048679"/>
    </source>
</evidence>
<dbReference type="SMART" id="SM00220">
    <property type="entry name" value="S_TKc"/>
    <property type="match status" value="1"/>
</dbReference>
<comment type="catalytic activity">
    <reaction evidence="8">
        <text>L-seryl-[protein] + ATP = O-phospho-L-seryl-[protein] + ADP + H(+)</text>
        <dbReference type="Rhea" id="RHEA:17989"/>
        <dbReference type="Rhea" id="RHEA-COMP:9863"/>
        <dbReference type="Rhea" id="RHEA-COMP:11604"/>
        <dbReference type="ChEBI" id="CHEBI:15378"/>
        <dbReference type="ChEBI" id="CHEBI:29999"/>
        <dbReference type="ChEBI" id="CHEBI:30616"/>
        <dbReference type="ChEBI" id="CHEBI:83421"/>
        <dbReference type="ChEBI" id="CHEBI:456216"/>
        <dbReference type="EC" id="2.7.11.1"/>
    </reaction>
</comment>
<proteinExistence type="inferred from homology"/>
<dbReference type="InterPro" id="IPR000719">
    <property type="entry name" value="Prot_kinase_dom"/>
</dbReference>
<dbReference type="InterPro" id="IPR051131">
    <property type="entry name" value="NEK_Ser/Thr_kinase_NIMA"/>
</dbReference>
<dbReference type="PROSITE" id="PS50011">
    <property type="entry name" value="PROTEIN_KINASE_DOM"/>
    <property type="match status" value="1"/>
</dbReference>
<evidence type="ECO:0000256" key="3">
    <source>
        <dbReference type="ARBA" id="ARBA00022679"/>
    </source>
</evidence>
<dbReference type="PANTHER" id="PTHR44899:SF6">
    <property type="entry name" value="SERINE_THREONINE PROTEIN KINASE"/>
    <property type="match status" value="1"/>
</dbReference>
<dbReference type="EMBL" id="JAPFFF010000015">
    <property type="protein sequence ID" value="KAK8866361.1"/>
    <property type="molecule type" value="Genomic_DNA"/>
</dbReference>
<evidence type="ECO:0000256" key="7">
    <source>
        <dbReference type="ARBA" id="ARBA00047899"/>
    </source>
</evidence>
<evidence type="ECO:0000256" key="5">
    <source>
        <dbReference type="ARBA" id="ARBA00022777"/>
    </source>
</evidence>
<gene>
    <name evidence="13" type="ORF">M9Y10_009323</name>
</gene>
<evidence type="ECO:0000256" key="6">
    <source>
        <dbReference type="ARBA" id="ARBA00022840"/>
    </source>
</evidence>
<evidence type="ECO:0000256" key="1">
    <source>
        <dbReference type="ARBA" id="ARBA00012513"/>
    </source>
</evidence>
<dbReference type="InterPro" id="IPR017441">
    <property type="entry name" value="Protein_kinase_ATP_BS"/>
</dbReference>
<feature type="binding site" evidence="9">
    <location>
        <position position="35"/>
    </location>
    <ligand>
        <name>ATP</name>
        <dbReference type="ChEBI" id="CHEBI:30616"/>
    </ligand>
</feature>
<feature type="region of interest" description="Disordered" evidence="11">
    <location>
        <begin position="362"/>
        <end position="410"/>
    </location>
</feature>
<evidence type="ECO:0000256" key="2">
    <source>
        <dbReference type="ARBA" id="ARBA00022527"/>
    </source>
</evidence>
<evidence type="ECO:0000259" key="12">
    <source>
        <dbReference type="PROSITE" id="PS50011"/>
    </source>
</evidence>
<evidence type="ECO:0000256" key="11">
    <source>
        <dbReference type="SAM" id="MobiDB-lite"/>
    </source>
</evidence>
<keyword evidence="2 10" id="KW-0723">Serine/threonine-protein kinase</keyword>
<evidence type="ECO:0000256" key="10">
    <source>
        <dbReference type="RuleBase" id="RU000304"/>
    </source>
</evidence>
<evidence type="ECO:0000256" key="4">
    <source>
        <dbReference type="ARBA" id="ARBA00022741"/>
    </source>
</evidence>
<accession>A0ABR2IN72</accession>
<name>A0ABR2IN72_9EUKA</name>